<feature type="domain" description="Peptidase M24 C-terminal" evidence="9">
    <location>
        <begin position="552"/>
        <end position="613"/>
    </location>
</feature>
<dbReference type="PROSITE" id="PS00491">
    <property type="entry name" value="PROLINE_PEPTIDASE"/>
    <property type="match status" value="1"/>
</dbReference>
<dbReference type="Gene3D" id="3.90.230.10">
    <property type="entry name" value="Creatinase/methionine aminopeptidase superfamily"/>
    <property type="match status" value="1"/>
</dbReference>
<accession>A0AAV9IEQ4</accession>
<evidence type="ECO:0000259" key="7">
    <source>
        <dbReference type="Pfam" id="PF00557"/>
    </source>
</evidence>
<keyword evidence="5" id="KW-0464">Manganese</keyword>
<dbReference type="InterPro" id="IPR000994">
    <property type="entry name" value="Pept_M24"/>
</dbReference>
<evidence type="ECO:0000313" key="11">
    <source>
        <dbReference type="Proteomes" id="UP001300502"/>
    </source>
</evidence>
<protein>
    <recommendedName>
        <fullName evidence="12">Xaa-Pro aminopeptidase</fullName>
    </recommendedName>
</protein>
<dbReference type="InterPro" id="IPR000587">
    <property type="entry name" value="Creatinase_N"/>
</dbReference>
<dbReference type="FunFam" id="3.40.350.10:FF:000003">
    <property type="entry name" value="Xaa-pro aminopeptidase P"/>
    <property type="match status" value="1"/>
</dbReference>
<reference evidence="10 11" key="1">
    <citation type="submission" date="2022-07" db="EMBL/GenBank/DDBJ databases">
        <title>Genome-wide signatures of adaptation to extreme environments.</title>
        <authorList>
            <person name="Cho C.H."/>
            <person name="Yoon H.S."/>
        </authorList>
    </citation>
    <scope>NUCLEOTIDE SEQUENCE [LARGE SCALE GENOMIC DNA]</scope>
    <source>
        <strain evidence="10 11">108.79 E11</strain>
    </source>
</reference>
<evidence type="ECO:0000259" key="8">
    <source>
        <dbReference type="Pfam" id="PF01321"/>
    </source>
</evidence>
<evidence type="ECO:0000256" key="4">
    <source>
        <dbReference type="ARBA" id="ARBA00022801"/>
    </source>
</evidence>
<sequence length="617" mass="69965">MSSALAKVNLLRNYMKDLQLDAFIIPSEDAHQSEYVANCDQRRQFISGFTGSAGLAVVTQQEALLWTDGRYFLQAEKELDPNVWKLMRMMEDKSLEDWLVDCFISESPQTVRNIGMDGRFISVAAFKRLEKWIKEKCPSSASLVLLSMEEENLVDKVWGKDKPPVPKSLVFLHSEEFAGESMKSKLERVRSSMSKNRCNLLIVSALDEVAWLFNLRGSDVEYNPVFLSYAIITETECLLFVDASRLEKEALKSLKEQNIQIFPYEAIFQALQEKARDCKVWLDQYKGNMALYRVAQSAPCKELVETACPISLFKAIKNEKEVQGAKNAHIRDAAALVTYFAWLEHQIANGNKPTECEAADVLDSLRSKQDLFVSLSFPTISSVGSNAAIIHYRPNPKDCKRIDSEHIYLCDSGGQYRDGTTDVTRTLHFGTPTPREKECYTRVLKSHIQMDTAVFPKGTSGFALDCLTRAPLWKVGLDYRHGTGHGVGSFLNVHEGPQSISFRPSAVEVALEPNMLVTDEPGYYEDGAFGIRIENVLLVKKVETPNQFGGKPYYGFEHITFVPMESRLMDLSLLTDEEVTWINSYHEECWNKVSPLLKEEMAVQWLKERTHPLVVKK</sequence>
<dbReference type="InterPro" id="IPR033740">
    <property type="entry name" value="Pept_M24B"/>
</dbReference>
<evidence type="ECO:0000256" key="6">
    <source>
        <dbReference type="RuleBase" id="RU000590"/>
    </source>
</evidence>
<dbReference type="AlphaFoldDB" id="A0AAV9IEQ4"/>
<dbReference type="InterPro" id="IPR050422">
    <property type="entry name" value="X-Pro_aminopeptidase_P"/>
</dbReference>
<feature type="domain" description="Peptidase M24" evidence="7">
    <location>
        <begin position="326"/>
        <end position="540"/>
    </location>
</feature>
<keyword evidence="4" id="KW-0378">Hydrolase</keyword>
<dbReference type="Pfam" id="PF16189">
    <property type="entry name" value="Creatinase_N_2"/>
    <property type="match status" value="1"/>
</dbReference>
<comment type="cofactor">
    <cofactor evidence="1">
        <name>Mn(2+)</name>
        <dbReference type="ChEBI" id="CHEBI:29035"/>
    </cofactor>
</comment>
<dbReference type="InterPro" id="IPR001131">
    <property type="entry name" value="Peptidase_M24B_aminopep-P_CS"/>
</dbReference>
<name>A0AAV9IEQ4_9RHOD</name>
<comment type="similarity">
    <text evidence="2 6">Belongs to the peptidase M24B family.</text>
</comment>
<feature type="domain" description="Creatinase N-terminal" evidence="8">
    <location>
        <begin position="9"/>
        <end position="134"/>
    </location>
</feature>
<evidence type="ECO:0000256" key="3">
    <source>
        <dbReference type="ARBA" id="ARBA00022723"/>
    </source>
</evidence>
<dbReference type="InterPro" id="IPR029149">
    <property type="entry name" value="Creatin/AminoP/Spt16_N"/>
</dbReference>
<evidence type="ECO:0008006" key="12">
    <source>
        <dbReference type="Google" id="ProtNLM"/>
    </source>
</evidence>
<dbReference type="InterPro" id="IPR032416">
    <property type="entry name" value="Peptidase_M24_C"/>
</dbReference>
<evidence type="ECO:0000256" key="1">
    <source>
        <dbReference type="ARBA" id="ARBA00001936"/>
    </source>
</evidence>
<evidence type="ECO:0000259" key="9">
    <source>
        <dbReference type="Pfam" id="PF16188"/>
    </source>
</evidence>
<dbReference type="Pfam" id="PF01321">
    <property type="entry name" value="Creatinase_N"/>
    <property type="match status" value="1"/>
</dbReference>
<evidence type="ECO:0000313" key="10">
    <source>
        <dbReference type="EMBL" id="KAK4525860.1"/>
    </source>
</evidence>
<dbReference type="PANTHER" id="PTHR43763">
    <property type="entry name" value="XAA-PRO AMINOPEPTIDASE 1"/>
    <property type="match status" value="1"/>
</dbReference>
<dbReference type="FunFam" id="3.90.230.10:FF:000007">
    <property type="entry name" value="Xaa-Pro aminopeptidase P"/>
    <property type="match status" value="1"/>
</dbReference>
<proteinExistence type="inferred from homology"/>
<dbReference type="Pfam" id="PF16188">
    <property type="entry name" value="Peptidase_M24_C"/>
    <property type="match status" value="1"/>
</dbReference>
<dbReference type="Gene3D" id="3.40.350.10">
    <property type="entry name" value="Creatinase/prolidase N-terminal domain"/>
    <property type="match status" value="2"/>
</dbReference>
<dbReference type="InterPro" id="IPR036005">
    <property type="entry name" value="Creatinase/aminopeptidase-like"/>
</dbReference>
<keyword evidence="3 6" id="KW-0479">Metal-binding</keyword>
<dbReference type="SUPFAM" id="SSF53092">
    <property type="entry name" value="Creatinase/prolidase N-terminal domain"/>
    <property type="match status" value="1"/>
</dbReference>
<organism evidence="10 11">
    <name type="scientific">Galdieria yellowstonensis</name>
    <dbReference type="NCBI Taxonomy" id="3028027"/>
    <lineage>
        <taxon>Eukaryota</taxon>
        <taxon>Rhodophyta</taxon>
        <taxon>Bangiophyceae</taxon>
        <taxon>Galdieriales</taxon>
        <taxon>Galdieriaceae</taxon>
        <taxon>Galdieria</taxon>
    </lineage>
</organism>
<dbReference type="PANTHER" id="PTHR43763:SF6">
    <property type="entry name" value="XAA-PRO AMINOPEPTIDASE 1"/>
    <property type="match status" value="1"/>
</dbReference>
<dbReference type="GO" id="GO:0070006">
    <property type="term" value="F:metalloaminopeptidase activity"/>
    <property type="evidence" value="ECO:0007669"/>
    <property type="project" value="InterPro"/>
</dbReference>
<dbReference type="Pfam" id="PF00557">
    <property type="entry name" value="Peptidase_M24"/>
    <property type="match status" value="1"/>
</dbReference>
<dbReference type="CDD" id="cd01085">
    <property type="entry name" value="APP"/>
    <property type="match status" value="1"/>
</dbReference>
<dbReference type="Proteomes" id="UP001300502">
    <property type="component" value="Unassembled WGS sequence"/>
</dbReference>
<evidence type="ECO:0000256" key="5">
    <source>
        <dbReference type="ARBA" id="ARBA00023211"/>
    </source>
</evidence>
<comment type="caution">
    <text evidence="10">The sequence shown here is derived from an EMBL/GenBank/DDBJ whole genome shotgun (WGS) entry which is preliminary data.</text>
</comment>
<evidence type="ECO:0000256" key="2">
    <source>
        <dbReference type="ARBA" id="ARBA00008766"/>
    </source>
</evidence>
<dbReference type="SUPFAM" id="SSF55920">
    <property type="entry name" value="Creatinase/aminopeptidase"/>
    <property type="match status" value="1"/>
</dbReference>
<dbReference type="EMBL" id="JANCYU010000034">
    <property type="protein sequence ID" value="KAK4525860.1"/>
    <property type="molecule type" value="Genomic_DNA"/>
</dbReference>
<dbReference type="GO" id="GO:0005737">
    <property type="term" value="C:cytoplasm"/>
    <property type="evidence" value="ECO:0007669"/>
    <property type="project" value="UniProtKB-ARBA"/>
</dbReference>
<keyword evidence="11" id="KW-1185">Reference proteome</keyword>
<dbReference type="GO" id="GO:0046872">
    <property type="term" value="F:metal ion binding"/>
    <property type="evidence" value="ECO:0007669"/>
    <property type="project" value="UniProtKB-KW"/>
</dbReference>
<gene>
    <name evidence="10" type="ORF">GAYE_SCF17G3769</name>
</gene>